<accession>T1H1W5</accession>
<reference evidence="3" key="1">
    <citation type="submission" date="2013-02" db="EMBL/GenBank/DDBJ databases">
        <authorList>
            <person name="Hughes D."/>
        </authorList>
    </citation>
    <scope>NUCLEOTIDE SEQUENCE</scope>
    <source>
        <strain>Durham</strain>
        <strain evidence="3">NC isolate 2 -- Noor lab</strain>
    </source>
</reference>
<reference evidence="2" key="2">
    <citation type="submission" date="2015-06" db="UniProtKB">
        <authorList>
            <consortium name="EnsemblMetazoa"/>
        </authorList>
    </citation>
    <scope>IDENTIFICATION</scope>
</reference>
<keyword evidence="1" id="KW-1133">Transmembrane helix</keyword>
<feature type="transmembrane region" description="Helical" evidence="1">
    <location>
        <begin position="39"/>
        <end position="58"/>
    </location>
</feature>
<keyword evidence="1" id="KW-0812">Transmembrane</keyword>
<keyword evidence="3" id="KW-1185">Reference proteome</keyword>
<dbReference type="HOGENOM" id="CLU_2673907_0_0_1"/>
<dbReference type="EMBL" id="CAQQ02374918">
    <property type="status" value="NOT_ANNOTATED_CDS"/>
    <property type="molecule type" value="Genomic_DNA"/>
</dbReference>
<proteinExistence type="predicted"/>
<name>T1H1W5_MEGSC</name>
<dbReference type="AlphaFoldDB" id="T1H1W5"/>
<sequence length="75" mass="8580">MNRVLRHFEIQQGIGNVKETYFSIVGTMFLSLGFTSNQYHTLFIGIIMKTVLAYCYALKSPSTIYRSYSGMVSRV</sequence>
<keyword evidence="1" id="KW-0472">Membrane</keyword>
<dbReference type="EnsemblMetazoa" id="MESCA010188-RA">
    <property type="protein sequence ID" value="MESCA010188-PA"/>
    <property type="gene ID" value="MESCA010188"/>
</dbReference>
<dbReference type="Proteomes" id="UP000015102">
    <property type="component" value="Unassembled WGS sequence"/>
</dbReference>
<evidence type="ECO:0000313" key="3">
    <source>
        <dbReference type="Proteomes" id="UP000015102"/>
    </source>
</evidence>
<evidence type="ECO:0000256" key="1">
    <source>
        <dbReference type="SAM" id="Phobius"/>
    </source>
</evidence>
<organism evidence="2 3">
    <name type="scientific">Megaselia scalaris</name>
    <name type="common">Humpbacked fly</name>
    <name type="synonym">Phora scalaris</name>
    <dbReference type="NCBI Taxonomy" id="36166"/>
    <lineage>
        <taxon>Eukaryota</taxon>
        <taxon>Metazoa</taxon>
        <taxon>Ecdysozoa</taxon>
        <taxon>Arthropoda</taxon>
        <taxon>Hexapoda</taxon>
        <taxon>Insecta</taxon>
        <taxon>Pterygota</taxon>
        <taxon>Neoptera</taxon>
        <taxon>Endopterygota</taxon>
        <taxon>Diptera</taxon>
        <taxon>Brachycera</taxon>
        <taxon>Muscomorpha</taxon>
        <taxon>Platypezoidea</taxon>
        <taxon>Phoridae</taxon>
        <taxon>Megaseliini</taxon>
        <taxon>Megaselia</taxon>
    </lineage>
</organism>
<evidence type="ECO:0000313" key="2">
    <source>
        <dbReference type="EnsemblMetazoa" id="MESCA010188-PA"/>
    </source>
</evidence>
<protein>
    <submittedName>
        <fullName evidence="2">Uncharacterized protein</fullName>
    </submittedName>
</protein>
<dbReference type="EMBL" id="CAQQ02374919">
    <property type="status" value="NOT_ANNOTATED_CDS"/>
    <property type="molecule type" value="Genomic_DNA"/>
</dbReference>